<evidence type="ECO:0000313" key="1">
    <source>
        <dbReference type="EMBL" id="KKR31071.1"/>
    </source>
</evidence>
<accession>A0A0G0Q117</accession>
<comment type="caution">
    <text evidence="1">The sequence shown here is derived from an EMBL/GenBank/DDBJ whole genome shotgun (WGS) entry which is preliminary data.</text>
</comment>
<evidence type="ECO:0008006" key="3">
    <source>
        <dbReference type="Google" id="ProtNLM"/>
    </source>
</evidence>
<evidence type="ECO:0000313" key="2">
    <source>
        <dbReference type="Proteomes" id="UP000034539"/>
    </source>
</evidence>
<name>A0A0G0Q117_9BACT</name>
<organism evidence="1 2">
    <name type="scientific">Candidatus Gottesmanbacteria bacterium GW2011_GWC2_39_8</name>
    <dbReference type="NCBI Taxonomy" id="1618450"/>
    <lineage>
        <taxon>Bacteria</taxon>
        <taxon>Candidatus Gottesmaniibacteriota</taxon>
    </lineage>
</organism>
<reference evidence="1 2" key="1">
    <citation type="journal article" date="2015" name="Nature">
        <title>rRNA introns, odd ribosomes, and small enigmatic genomes across a large radiation of phyla.</title>
        <authorList>
            <person name="Brown C.T."/>
            <person name="Hug L.A."/>
            <person name="Thomas B.C."/>
            <person name="Sharon I."/>
            <person name="Castelle C.J."/>
            <person name="Singh A."/>
            <person name="Wilkins M.J."/>
            <person name="Williams K.H."/>
            <person name="Banfield J.F."/>
        </authorList>
    </citation>
    <scope>NUCLEOTIDE SEQUENCE [LARGE SCALE GENOMIC DNA]</scope>
</reference>
<dbReference type="AlphaFoldDB" id="A0A0G0Q117"/>
<dbReference type="InterPro" id="IPR027603">
    <property type="entry name" value="LIC12162"/>
</dbReference>
<gene>
    <name evidence="1" type="ORF">UT63_C0085G0003</name>
</gene>
<dbReference type="NCBIfam" id="TIGR04331">
    <property type="entry name" value="o_ant_LIC12162"/>
    <property type="match status" value="1"/>
</dbReference>
<sequence>MKHLFLVSSLNKGNLDKYQNIYLADPYLNDVFPPQFKSRIILSCYNRKIKADLLNHQKYIDDKCDIYTQQIAELLNRYHCKEYGAVYWAKCFNLNFRRFITLAHDAYLTFAKFDRIRHSANKLGEESYYVPLDFGDATNFIKGSEFATEQLFSVYLSVFYPNEPYDPLYAEYKITSEKATVYTKIVSLRAKFKRAFEKNLLTEILKVVLSRRQPKVGIIHSFFSYQRMNELFAKSFGLIQCIPLNLNYRSINKIDRGCRIDIFNDFVVVDDFDRYMLRVFQKMLPRLYVEEYLHIEEKTISIASRFPKLEYIFCEAFQSNDYLSLFLAVCKEKGIKHFYNEHNFISHVYCGNNVQRLAEMCDSYLTLGWNDRSYPNTEKSASLFPFSIESACPISNQILYMGHFLPVKKVDYIGVYGFFAEGTMPDIDFQNAFFEKLNPNILNKLIYRGHSKKEKETYIVKDDLLVFKKHLKSVKYIDDLRLASKQMMRKSKLTIVSYIATGYLETLVMNVPSITFFNTATNPLLDRYEHYFDDLIEAGIFQNDPQIAAEFINTIYPDGVDSWWWSEKVQDARKKFLSQNIGNPNDMVAYILGLLNSSHRTSY</sequence>
<proteinExistence type="predicted"/>
<dbReference type="EMBL" id="LBXN01000085">
    <property type="protein sequence ID" value="KKR31071.1"/>
    <property type="molecule type" value="Genomic_DNA"/>
</dbReference>
<dbReference type="Proteomes" id="UP000034539">
    <property type="component" value="Unassembled WGS sequence"/>
</dbReference>
<protein>
    <recommendedName>
        <fullName evidence="3">Transferase</fullName>
    </recommendedName>
</protein>